<dbReference type="InterPro" id="IPR002130">
    <property type="entry name" value="Cyclophilin-type_PPIase_dom"/>
</dbReference>
<feature type="domain" description="PPIase cyclophilin-type" evidence="3">
    <location>
        <begin position="122"/>
        <end position="280"/>
    </location>
</feature>
<dbReference type="InterPro" id="IPR029000">
    <property type="entry name" value="Cyclophilin-like_dom_sf"/>
</dbReference>
<dbReference type="SUPFAM" id="SSF50891">
    <property type="entry name" value="Cyclophilin-like"/>
    <property type="match status" value="1"/>
</dbReference>
<accession>A0ABU2LSX2</accession>
<dbReference type="PANTHER" id="PTHR45625:SF3">
    <property type="entry name" value="PEPTIDYL-PROLYL CIS-TRANS ISOMERASE B-RELATED"/>
    <property type="match status" value="1"/>
</dbReference>
<proteinExistence type="predicted"/>
<dbReference type="Pfam" id="PF00160">
    <property type="entry name" value="Pro_isomerase"/>
    <property type="match status" value="1"/>
</dbReference>
<feature type="region of interest" description="Disordered" evidence="2">
    <location>
        <begin position="60"/>
        <end position="101"/>
    </location>
</feature>
<dbReference type="GO" id="GO:0003755">
    <property type="term" value="F:peptidyl-prolyl cis-trans isomerase activity"/>
    <property type="evidence" value="ECO:0007669"/>
    <property type="project" value="UniProtKB-EC"/>
</dbReference>
<evidence type="ECO:0000256" key="1">
    <source>
        <dbReference type="ARBA" id="ARBA00002388"/>
    </source>
</evidence>
<dbReference type="Gene3D" id="2.40.100.10">
    <property type="entry name" value="Cyclophilin-like"/>
    <property type="match status" value="1"/>
</dbReference>
<evidence type="ECO:0000256" key="2">
    <source>
        <dbReference type="SAM" id="MobiDB-lite"/>
    </source>
</evidence>
<keyword evidence="4" id="KW-0413">Isomerase</keyword>
<reference evidence="5" key="1">
    <citation type="submission" date="2023-07" db="EMBL/GenBank/DDBJ databases">
        <title>30 novel species of actinomycetes from the DSMZ collection.</title>
        <authorList>
            <person name="Nouioui I."/>
        </authorList>
    </citation>
    <scope>NUCLEOTIDE SEQUENCE [LARGE SCALE GENOMIC DNA]</scope>
    <source>
        <strain evidence="5">DSM 44918</strain>
    </source>
</reference>
<feature type="compositionally biased region" description="Basic residues" evidence="2">
    <location>
        <begin position="1"/>
        <end position="16"/>
    </location>
</feature>
<sequence>MVSRDQRRKQLARAKWQRQAERRQDRVRRTRRRRVLLSAVLVLVVAGGGTALVMLGGDDETTDQAADDAPTTEPTAEPSDPPEDPCAAPAEGEPSQEQWDAEPELTVDEGASYVMTLATTCGDIEITMDAAAAPRTVNSFAFLAGEGFLDHSPCHRLVTEGIHVLQCGDPTGTGQGGPGYTIPDENLDSPEVADGVYPAGTVAMANTYDPTTDSGRDTGGSQFFLVYEDSQLPPDYTPFGTITGGMEVLETIAATGAAPPDPTTGNTAPYATVVIDEATVVPAEEG</sequence>
<protein>
    <submittedName>
        <fullName evidence="4">Peptidylprolyl isomerase</fullName>
        <ecNumber evidence="4">5.2.1.8</ecNumber>
    </submittedName>
</protein>
<dbReference type="PANTHER" id="PTHR45625">
    <property type="entry name" value="PEPTIDYL-PROLYL CIS-TRANS ISOMERASE-RELATED"/>
    <property type="match status" value="1"/>
</dbReference>
<dbReference type="PROSITE" id="PS50072">
    <property type="entry name" value="CSA_PPIASE_2"/>
    <property type="match status" value="1"/>
</dbReference>
<dbReference type="InterPro" id="IPR044666">
    <property type="entry name" value="Cyclophilin_A-like"/>
</dbReference>
<organism evidence="4 5">
    <name type="scientific">Streptomyces millisiae</name>
    <dbReference type="NCBI Taxonomy" id="3075542"/>
    <lineage>
        <taxon>Bacteria</taxon>
        <taxon>Bacillati</taxon>
        <taxon>Actinomycetota</taxon>
        <taxon>Actinomycetes</taxon>
        <taxon>Kitasatosporales</taxon>
        <taxon>Streptomycetaceae</taxon>
        <taxon>Streptomyces</taxon>
    </lineage>
</organism>
<dbReference type="EMBL" id="JAVREM010000028">
    <property type="protein sequence ID" value="MDT0320694.1"/>
    <property type="molecule type" value="Genomic_DNA"/>
</dbReference>
<keyword evidence="5" id="KW-1185">Reference proteome</keyword>
<dbReference type="EC" id="5.2.1.8" evidence="4"/>
<evidence type="ECO:0000313" key="5">
    <source>
        <dbReference type="Proteomes" id="UP001183420"/>
    </source>
</evidence>
<name>A0ABU2LSX2_9ACTN</name>
<evidence type="ECO:0000313" key="4">
    <source>
        <dbReference type="EMBL" id="MDT0320694.1"/>
    </source>
</evidence>
<dbReference type="Proteomes" id="UP001183420">
    <property type="component" value="Unassembled WGS sequence"/>
</dbReference>
<comment type="function">
    <text evidence="1">PPIases accelerate the folding of proteins. It catalyzes the cis-trans isomerization of proline imidic peptide bonds in oligopeptides.</text>
</comment>
<evidence type="ECO:0000259" key="3">
    <source>
        <dbReference type="PROSITE" id="PS50072"/>
    </source>
</evidence>
<gene>
    <name evidence="4" type="ORF">RNC47_20385</name>
</gene>
<feature type="compositionally biased region" description="Low complexity" evidence="2">
    <location>
        <begin position="67"/>
        <end position="78"/>
    </location>
</feature>
<dbReference type="RefSeq" id="WP_311600764.1">
    <property type="nucleotide sequence ID" value="NZ_JAVREM010000028.1"/>
</dbReference>
<comment type="caution">
    <text evidence="4">The sequence shown here is derived from an EMBL/GenBank/DDBJ whole genome shotgun (WGS) entry which is preliminary data.</text>
</comment>
<feature type="region of interest" description="Disordered" evidence="2">
    <location>
        <begin position="1"/>
        <end position="28"/>
    </location>
</feature>